<feature type="active site" description="Nucleophile" evidence="12">
    <location>
        <position position="113"/>
    </location>
</feature>
<comment type="similarity">
    <text evidence="3 11 13">Belongs to the peptidase S33 family.</text>
</comment>
<keyword evidence="6 11" id="KW-0031">Aminopeptidase</keyword>
<dbReference type="InterPro" id="IPR000073">
    <property type="entry name" value="AB_hydrolase_1"/>
</dbReference>
<dbReference type="InterPro" id="IPR005944">
    <property type="entry name" value="Pro_iminopeptidase"/>
</dbReference>
<protein>
    <recommendedName>
        <fullName evidence="5 11">Proline iminopeptidase</fullName>
        <shortName evidence="11">PIP</shortName>
        <ecNumber evidence="4 11">3.4.11.5</ecNumber>
    </recommendedName>
    <alternativeName>
        <fullName evidence="10 11">Prolyl aminopeptidase</fullName>
    </alternativeName>
</protein>
<dbReference type="PANTHER" id="PTHR43722">
    <property type="entry name" value="PROLINE IMINOPEPTIDASE"/>
    <property type="match status" value="1"/>
</dbReference>
<feature type="domain" description="AB hydrolase-1" evidence="14">
    <location>
        <begin position="41"/>
        <end position="298"/>
    </location>
</feature>
<evidence type="ECO:0000256" key="1">
    <source>
        <dbReference type="ARBA" id="ARBA00001585"/>
    </source>
</evidence>
<dbReference type="PANTHER" id="PTHR43722:SF1">
    <property type="entry name" value="PROLINE IMINOPEPTIDASE"/>
    <property type="match status" value="1"/>
</dbReference>
<evidence type="ECO:0000256" key="4">
    <source>
        <dbReference type="ARBA" id="ARBA00012568"/>
    </source>
</evidence>
<dbReference type="EC" id="3.4.11.5" evidence="4 11"/>
<evidence type="ECO:0000256" key="9">
    <source>
        <dbReference type="ARBA" id="ARBA00022801"/>
    </source>
</evidence>
<feature type="active site" evidence="12">
    <location>
        <position position="269"/>
    </location>
</feature>
<evidence type="ECO:0000256" key="12">
    <source>
        <dbReference type="PIRSR" id="PIRSR006431-1"/>
    </source>
</evidence>
<evidence type="ECO:0000256" key="7">
    <source>
        <dbReference type="ARBA" id="ARBA00022490"/>
    </source>
</evidence>
<dbReference type="PRINTS" id="PR00111">
    <property type="entry name" value="ABHYDROLASE"/>
</dbReference>
<dbReference type="NCBIfam" id="TIGR01249">
    <property type="entry name" value="pro_imino_pep_1"/>
    <property type="match status" value="1"/>
</dbReference>
<evidence type="ECO:0000256" key="6">
    <source>
        <dbReference type="ARBA" id="ARBA00022438"/>
    </source>
</evidence>
<evidence type="ECO:0000256" key="2">
    <source>
        <dbReference type="ARBA" id="ARBA00004496"/>
    </source>
</evidence>
<dbReference type="InterPro" id="IPR002410">
    <property type="entry name" value="Peptidase_S33"/>
</dbReference>
<evidence type="ECO:0000313" key="15">
    <source>
        <dbReference type="EMBL" id="NEY90467.1"/>
    </source>
</evidence>
<evidence type="ECO:0000256" key="8">
    <source>
        <dbReference type="ARBA" id="ARBA00022670"/>
    </source>
</evidence>
<name>A0A6M0QSN8_9RHOB</name>
<evidence type="ECO:0000256" key="5">
    <source>
        <dbReference type="ARBA" id="ARBA00021843"/>
    </source>
</evidence>
<keyword evidence="9 11" id="KW-0378">Hydrolase</keyword>
<dbReference type="GO" id="GO:0006508">
    <property type="term" value="P:proteolysis"/>
    <property type="evidence" value="ECO:0007669"/>
    <property type="project" value="UniProtKB-KW"/>
</dbReference>
<evidence type="ECO:0000256" key="11">
    <source>
        <dbReference type="PIRNR" id="PIRNR006431"/>
    </source>
</evidence>
<dbReference type="InterPro" id="IPR029058">
    <property type="entry name" value="AB_hydrolase_fold"/>
</dbReference>
<dbReference type="AlphaFoldDB" id="A0A6M0QSN8"/>
<dbReference type="GO" id="GO:0004177">
    <property type="term" value="F:aminopeptidase activity"/>
    <property type="evidence" value="ECO:0007669"/>
    <property type="project" value="UniProtKB-UniRule"/>
</dbReference>
<gene>
    <name evidence="15" type="primary">pip</name>
    <name evidence="15" type="ORF">G4Z14_09170</name>
</gene>
<reference evidence="15 16" key="1">
    <citation type="submission" date="2020-02" db="EMBL/GenBank/DDBJ databases">
        <authorList>
            <person name="Chen W.-M."/>
        </authorList>
    </citation>
    <scope>NUCLEOTIDE SEQUENCE [LARGE SCALE GENOMIC DNA]</scope>
    <source>
        <strain evidence="15 16">KMS-5</strain>
    </source>
</reference>
<evidence type="ECO:0000256" key="3">
    <source>
        <dbReference type="ARBA" id="ARBA00010088"/>
    </source>
</evidence>
<evidence type="ECO:0000256" key="10">
    <source>
        <dbReference type="ARBA" id="ARBA00029605"/>
    </source>
</evidence>
<comment type="caution">
    <text evidence="15">The sequence shown here is derived from an EMBL/GenBank/DDBJ whole genome shotgun (WGS) entry which is preliminary data.</text>
</comment>
<proteinExistence type="inferred from homology"/>
<dbReference type="PRINTS" id="PR00793">
    <property type="entry name" value="PROAMNOPTASE"/>
</dbReference>
<comment type="subcellular location">
    <subcellularLocation>
        <location evidence="2 11">Cytoplasm</location>
    </subcellularLocation>
</comment>
<dbReference type="Pfam" id="PF00561">
    <property type="entry name" value="Abhydrolase_1"/>
    <property type="match status" value="1"/>
</dbReference>
<evidence type="ECO:0000259" key="14">
    <source>
        <dbReference type="Pfam" id="PF00561"/>
    </source>
</evidence>
<sequence length="318" mass="35355">MTNRRGLYPEISPYRTGRLRVSDLHEIHFEECGNPAGKPALVLHGGPGGGVSPFLRQGHDPAKYRIILFDQRGCGQSTPHASLVDNTTWHLVADIEALRQHLGVERWQVVGGSWGSTLALSYALTHAERVTELVLRGIFTIRKSEIDWFYQAGADQIFPEAWEDYLSVIPARERADMVAAYYRRLTGPDEAERQRAARAWSLWEGVTLSLLPNPVREKAFAADHYAAAMAAIECHYFVHGGFFDHDGWIIANARRLRGIPAVIIQGRYDVVTPARTAWDLHRAWPEAQLVMVPDAGHTGTEPGIADAMVRATDGFAGL</sequence>
<evidence type="ECO:0000256" key="13">
    <source>
        <dbReference type="RuleBase" id="RU003421"/>
    </source>
</evidence>
<feature type="active site" description="Proton donor" evidence="12">
    <location>
        <position position="297"/>
    </location>
</feature>
<comment type="catalytic activity">
    <reaction evidence="1 11 13">
        <text>Release of N-terminal proline from a peptide.</text>
        <dbReference type="EC" id="3.4.11.5"/>
    </reaction>
</comment>
<organism evidence="15 16">
    <name type="scientific">Tabrizicola oligotrophica</name>
    <dbReference type="NCBI Taxonomy" id="2710650"/>
    <lineage>
        <taxon>Bacteria</taxon>
        <taxon>Pseudomonadati</taxon>
        <taxon>Pseudomonadota</taxon>
        <taxon>Alphaproteobacteria</taxon>
        <taxon>Rhodobacterales</taxon>
        <taxon>Paracoccaceae</taxon>
        <taxon>Tabrizicola</taxon>
    </lineage>
</organism>
<evidence type="ECO:0000313" key="16">
    <source>
        <dbReference type="Proteomes" id="UP000477782"/>
    </source>
</evidence>
<keyword evidence="7 11" id="KW-0963">Cytoplasm</keyword>
<keyword evidence="16" id="KW-1185">Reference proteome</keyword>
<dbReference type="Proteomes" id="UP000477782">
    <property type="component" value="Unassembled WGS sequence"/>
</dbReference>
<dbReference type="RefSeq" id="WP_164624958.1">
    <property type="nucleotide sequence ID" value="NZ_JAAIVJ010000004.1"/>
</dbReference>
<dbReference type="EMBL" id="JAAIVJ010000004">
    <property type="protein sequence ID" value="NEY90467.1"/>
    <property type="molecule type" value="Genomic_DNA"/>
</dbReference>
<dbReference type="Gene3D" id="3.40.50.1820">
    <property type="entry name" value="alpha/beta hydrolase"/>
    <property type="match status" value="1"/>
</dbReference>
<dbReference type="PIRSF" id="PIRSF006431">
    <property type="entry name" value="Pept_S33"/>
    <property type="match status" value="1"/>
</dbReference>
<dbReference type="GO" id="GO:0005737">
    <property type="term" value="C:cytoplasm"/>
    <property type="evidence" value="ECO:0007669"/>
    <property type="project" value="UniProtKB-SubCell"/>
</dbReference>
<keyword evidence="8 11" id="KW-0645">Protease</keyword>
<accession>A0A6M0QSN8</accession>
<dbReference type="SUPFAM" id="SSF53474">
    <property type="entry name" value="alpha/beta-Hydrolases"/>
    <property type="match status" value="1"/>
</dbReference>